<dbReference type="GO" id="GO:0006281">
    <property type="term" value="P:DNA repair"/>
    <property type="evidence" value="ECO:0007669"/>
    <property type="project" value="UniProtKB-KW"/>
</dbReference>
<keyword evidence="7" id="KW-1185">Reference proteome</keyword>
<keyword evidence="1" id="KW-0067">ATP-binding</keyword>
<dbReference type="EMBL" id="CM000846">
    <property type="protein sequence ID" value="KRH18860.1"/>
    <property type="molecule type" value="Genomic_DNA"/>
</dbReference>
<keyword evidence="1" id="KW-0227">DNA damage</keyword>
<dbReference type="Gramene" id="KRH18860">
    <property type="protein sequence ID" value="KRH18860"/>
    <property type="gene ID" value="GLYMA_13G086500"/>
</dbReference>
<dbReference type="SMR" id="A0A0R0GKA3"/>
<dbReference type="CDD" id="cd18809">
    <property type="entry name" value="SF1_C_RecD"/>
    <property type="match status" value="1"/>
</dbReference>
<dbReference type="InParanoid" id="A0A0R0GKA3"/>
<dbReference type="InterPro" id="IPR027417">
    <property type="entry name" value="P-loop_NTPase"/>
</dbReference>
<accession>A0A0R0GKA3</accession>
<dbReference type="Pfam" id="PF21530">
    <property type="entry name" value="Pif1_2B_dom"/>
    <property type="match status" value="1"/>
</dbReference>
<evidence type="ECO:0000313" key="5">
    <source>
        <dbReference type="EMBL" id="KRH18860.1"/>
    </source>
</evidence>
<protein>
    <recommendedName>
        <fullName evidence="1">ATP-dependent DNA helicase</fullName>
        <ecNumber evidence="1">5.6.2.3</ecNumber>
    </recommendedName>
</protein>
<feature type="domain" description="DNA helicase Pif1-like 2B" evidence="4">
    <location>
        <begin position="851"/>
        <end position="878"/>
    </location>
</feature>
<keyword evidence="1" id="KW-0547">Nucleotide-binding</keyword>
<dbReference type="EnsemblPlants" id="KRH18860">
    <property type="protein sequence ID" value="KRH18860"/>
    <property type="gene ID" value="GLYMA_13G086500"/>
</dbReference>
<evidence type="ECO:0000259" key="3">
    <source>
        <dbReference type="Pfam" id="PF14214"/>
    </source>
</evidence>
<evidence type="ECO:0000313" key="6">
    <source>
        <dbReference type="EnsemblPlants" id="KRH18860"/>
    </source>
</evidence>
<dbReference type="EC" id="5.6.2.3" evidence="1"/>
<proteinExistence type="inferred from homology"/>
<evidence type="ECO:0000259" key="2">
    <source>
        <dbReference type="Pfam" id="PF05970"/>
    </source>
</evidence>
<dbReference type="GO" id="GO:0016787">
    <property type="term" value="F:hydrolase activity"/>
    <property type="evidence" value="ECO:0007669"/>
    <property type="project" value="UniProtKB-KW"/>
</dbReference>
<name>A0A0R0GKA3_SOYBN</name>
<evidence type="ECO:0000259" key="4">
    <source>
        <dbReference type="Pfam" id="PF21530"/>
    </source>
</evidence>
<feature type="domain" description="Helitron helicase-like" evidence="3">
    <location>
        <begin position="268"/>
        <end position="309"/>
    </location>
</feature>
<dbReference type="InterPro" id="IPR025476">
    <property type="entry name" value="Helitron_helicase-like"/>
</dbReference>
<comment type="similarity">
    <text evidence="1">Belongs to the helicase family.</text>
</comment>
<evidence type="ECO:0000256" key="1">
    <source>
        <dbReference type="RuleBase" id="RU363044"/>
    </source>
</evidence>
<reference evidence="5" key="3">
    <citation type="submission" date="2018-07" db="EMBL/GenBank/DDBJ databases">
        <title>WGS assembly of Glycine max.</title>
        <authorList>
            <person name="Schmutz J."/>
            <person name="Cannon S."/>
            <person name="Schlueter J."/>
            <person name="Ma J."/>
            <person name="Mitros T."/>
            <person name="Nelson W."/>
            <person name="Hyten D."/>
            <person name="Song Q."/>
            <person name="Thelen J."/>
            <person name="Cheng J."/>
            <person name="Xu D."/>
            <person name="Hellsten U."/>
            <person name="May G."/>
            <person name="Yu Y."/>
            <person name="Sakurai T."/>
            <person name="Umezawa T."/>
            <person name="Bhattacharyya M."/>
            <person name="Sandhu D."/>
            <person name="Valliyodan B."/>
            <person name="Lindquist E."/>
            <person name="Peto M."/>
            <person name="Grant D."/>
            <person name="Shu S."/>
            <person name="Goodstein D."/>
            <person name="Barry K."/>
            <person name="Futrell-Griggs M."/>
            <person name="Abernathy B."/>
            <person name="Du J."/>
            <person name="Tian Z."/>
            <person name="Zhu L."/>
            <person name="Gill N."/>
            <person name="Joshi T."/>
            <person name="Libault M."/>
            <person name="Sethuraman A."/>
            <person name="Zhang X."/>
            <person name="Shinozaki K."/>
            <person name="Nguyen H."/>
            <person name="Wing R."/>
            <person name="Cregan P."/>
            <person name="Specht J."/>
            <person name="Grimwood J."/>
            <person name="Rokhsar D."/>
            <person name="Stacey G."/>
            <person name="Shoemaker R."/>
            <person name="Jackson S."/>
        </authorList>
    </citation>
    <scope>NUCLEOTIDE SEQUENCE</scope>
    <source>
        <tissue evidence="5">Callus</tissue>
    </source>
</reference>
<dbReference type="GO" id="GO:0043139">
    <property type="term" value="F:5'-3' DNA helicase activity"/>
    <property type="evidence" value="ECO:0007669"/>
    <property type="project" value="UniProtKB-EC"/>
</dbReference>
<dbReference type="InterPro" id="IPR010285">
    <property type="entry name" value="DNA_helicase_pif1-like_DEAD"/>
</dbReference>
<comment type="catalytic activity">
    <reaction evidence="1">
        <text>ATP + H2O = ADP + phosphate + H(+)</text>
        <dbReference type="Rhea" id="RHEA:13065"/>
        <dbReference type="ChEBI" id="CHEBI:15377"/>
        <dbReference type="ChEBI" id="CHEBI:15378"/>
        <dbReference type="ChEBI" id="CHEBI:30616"/>
        <dbReference type="ChEBI" id="CHEBI:43474"/>
        <dbReference type="ChEBI" id="CHEBI:456216"/>
        <dbReference type="EC" id="5.6.2.3"/>
    </reaction>
</comment>
<dbReference type="Pfam" id="PF05970">
    <property type="entry name" value="PIF1"/>
    <property type="match status" value="1"/>
</dbReference>
<dbReference type="STRING" id="3847.A0A0R0GKA3"/>
<reference evidence="6" key="2">
    <citation type="submission" date="2018-02" db="UniProtKB">
        <authorList>
            <consortium name="EnsemblPlants"/>
        </authorList>
    </citation>
    <scope>IDENTIFICATION</scope>
    <source>
        <strain evidence="6">Williams 82</strain>
    </source>
</reference>
<feature type="domain" description="DNA helicase Pif1-like DEAD-box helicase" evidence="2">
    <location>
        <begin position="563"/>
        <end position="778"/>
    </location>
</feature>
<reference evidence="5 6" key="1">
    <citation type="journal article" date="2010" name="Nature">
        <title>Genome sequence of the palaeopolyploid soybean.</title>
        <authorList>
            <person name="Schmutz J."/>
            <person name="Cannon S.B."/>
            <person name="Schlueter J."/>
            <person name="Ma J."/>
            <person name="Mitros T."/>
            <person name="Nelson W."/>
            <person name="Hyten D.L."/>
            <person name="Song Q."/>
            <person name="Thelen J.J."/>
            <person name="Cheng J."/>
            <person name="Xu D."/>
            <person name="Hellsten U."/>
            <person name="May G.D."/>
            <person name="Yu Y."/>
            <person name="Sakurai T."/>
            <person name="Umezawa T."/>
            <person name="Bhattacharyya M.K."/>
            <person name="Sandhu D."/>
            <person name="Valliyodan B."/>
            <person name="Lindquist E."/>
            <person name="Peto M."/>
            <person name="Grant D."/>
            <person name="Shu S."/>
            <person name="Goodstein D."/>
            <person name="Barry K."/>
            <person name="Futrell-Griggs M."/>
            <person name="Abernathy B."/>
            <person name="Du J."/>
            <person name="Tian Z."/>
            <person name="Zhu L."/>
            <person name="Gill N."/>
            <person name="Joshi T."/>
            <person name="Libault M."/>
            <person name="Sethuraman A."/>
            <person name="Zhang X.-C."/>
            <person name="Shinozaki K."/>
            <person name="Nguyen H.T."/>
            <person name="Wing R.A."/>
            <person name="Cregan P."/>
            <person name="Specht J."/>
            <person name="Grimwood J."/>
            <person name="Rokhsar D."/>
            <person name="Stacey G."/>
            <person name="Shoemaker R.C."/>
            <person name="Jackson S.A."/>
        </authorList>
    </citation>
    <scope>NUCLEOTIDE SEQUENCE</scope>
    <source>
        <strain evidence="6">cv. Williams 82</strain>
        <tissue evidence="5">Callus</tissue>
    </source>
</reference>
<keyword evidence="1" id="KW-0234">DNA repair</keyword>
<sequence length="967" mass="111614">MFVTSPRGTRVLKHLWVLKAQSFLHEVRYVDLGDPSQICPYCQAAMWYEERTRKNRKQANSKYSLCYNMGKIQLPFLKNPPMLLQQLLCDDESRESRNYQQYIKAYNMMIAFGSPRAKMDTSLLKGKGLAIYKIHGQSCHLIGSLLPMQIGRLQRINELRSGYLGLQYPLLFPYGEDGYRGDIKHRDIDDSYERKRSKLTIREFLCFRLQSRKDETQNLLRSRTPVENQHANCGKRIGLPSSFFGSHRYMDQLYFDGMTICSTVGFPDRPHIVTRVFKLKLEQLMSDLKDRNFLGNMLAYIYTTKFQKRAETVVDQDGYPIYKRRNDGKYTDKNGVALDNRYMVPYNPYLLLKYQAHLNIEWCNQSMFIKYLFKYINKGYDRITAALVPVENEDGTTKQIVHEIKHYLNGRYISPSNAVFQQAKDLTYLQFITKFTYIANKRCWKPHKGGYTIGRLNWVPPSTRELYYLRMMLDVVKGPTTYEQIHIVNGQLYSTFREACFAMGFMVNDKEYIEALREAYHWDLQLEIEELQNLALLEIEDILQSNKKSLKDYPAMPFPRHVRHIFDSIINAVNRGAGGMFFLYGYGGTGKTFMWKTLASTLRSKGDIMLTIASSWITSLLLPYDKTAHSKFSIPVPTLQNSMSNIHQGTEQAELLKATKLIIWDEAPMAHRYCFEALDKTLSDIMCMSNSDNVPFGGKVVVFGGDFRQILPDIPRGSRSDIVHATINASYLWDYCTVLKLTKNMCLQSNLTLTNSQEIKSFSQWLIDVGDGKLGKSDDGCYEIKIPPDLLITSFTDPIEAIVNHTYPDIQKKYKDEEFLKSRSILATTNEVVDQINDYVLNIIRGEEKGLKVGTPVMLIQNLDQVEGLCNETRLIISRMANHPFKMTRRQFSLIVSYAMTINKSQGQSLQCVGLYLPQPVFSHDQLYVAFSRVQSKAGLKILIHDKEDKPLNSTTNVVFKEVLQNL</sequence>
<gene>
    <name evidence="5" type="ORF">GLYMA_13G086500</name>
</gene>
<dbReference type="GO" id="GO:0005524">
    <property type="term" value="F:ATP binding"/>
    <property type="evidence" value="ECO:0007669"/>
    <property type="project" value="UniProtKB-KW"/>
</dbReference>
<dbReference type="Proteomes" id="UP000008827">
    <property type="component" value="Chromosome 13"/>
</dbReference>
<dbReference type="OMA" id="VIPHNID"/>
<dbReference type="AlphaFoldDB" id="A0A0R0GKA3"/>
<comment type="cofactor">
    <cofactor evidence="1">
        <name>Mg(2+)</name>
        <dbReference type="ChEBI" id="CHEBI:18420"/>
    </cofactor>
</comment>
<dbReference type="Pfam" id="PF14214">
    <property type="entry name" value="Helitron_like_N"/>
    <property type="match status" value="1"/>
</dbReference>
<evidence type="ECO:0000313" key="7">
    <source>
        <dbReference type="Proteomes" id="UP000008827"/>
    </source>
</evidence>
<dbReference type="InterPro" id="IPR049163">
    <property type="entry name" value="Pif1-like_2B_dom"/>
</dbReference>
<dbReference type="SUPFAM" id="SSF52540">
    <property type="entry name" value="P-loop containing nucleoside triphosphate hydrolases"/>
    <property type="match status" value="2"/>
</dbReference>
<organism evidence="5">
    <name type="scientific">Glycine max</name>
    <name type="common">Soybean</name>
    <name type="synonym">Glycine hispida</name>
    <dbReference type="NCBI Taxonomy" id="3847"/>
    <lineage>
        <taxon>Eukaryota</taxon>
        <taxon>Viridiplantae</taxon>
        <taxon>Streptophyta</taxon>
        <taxon>Embryophyta</taxon>
        <taxon>Tracheophyta</taxon>
        <taxon>Spermatophyta</taxon>
        <taxon>Magnoliopsida</taxon>
        <taxon>eudicotyledons</taxon>
        <taxon>Gunneridae</taxon>
        <taxon>Pentapetalae</taxon>
        <taxon>rosids</taxon>
        <taxon>fabids</taxon>
        <taxon>Fabales</taxon>
        <taxon>Fabaceae</taxon>
        <taxon>Papilionoideae</taxon>
        <taxon>50 kb inversion clade</taxon>
        <taxon>NPAAA clade</taxon>
        <taxon>indigoferoid/millettioid clade</taxon>
        <taxon>Phaseoleae</taxon>
        <taxon>Glycine</taxon>
        <taxon>Glycine subgen. Soja</taxon>
    </lineage>
</organism>
<keyword evidence="1" id="KW-0378">Hydrolase</keyword>
<dbReference type="GO" id="GO:0000723">
    <property type="term" value="P:telomere maintenance"/>
    <property type="evidence" value="ECO:0007669"/>
    <property type="project" value="InterPro"/>
</dbReference>
<keyword evidence="1" id="KW-0233">DNA recombination</keyword>
<dbReference type="GO" id="GO:0006310">
    <property type="term" value="P:DNA recombination"/>
    <property type="evidence" value="ECO:0007669"/>
    <property type="project" value="UniProtKB-KW"/>
</dbReference>
<dbReference type="PANTHER" id="PTHR10492">
    <property type="match status" value="1"/>
</dbReference>
<dbReference type="Gene3D" id="3.40.50.300">
    <property type="entry name" value="P-loop containing nucleotide triphosphate hydrolases"/>
    <property type="match status" value="2"/>
</dbReference>
<dbReference type="PANTHER" id="PTHR10492:SF78">
    <property type="entry name" value="ATP-DEPENDENT DNA HELICASE"/>
    <property type="match status" value="1"/>
</dbReference>
<keyword evidence="1" id="KW-0347">Helicase</keyword>